<dbReference type="AlphaFoldDB" id="A0A8S9ISH7"/>
<dbReference type="Proteomes" id="UP000266723">
    <property type="component" value="Unassembled WGS sequence"/>
</dbReference>
<reference evidence="1" key="1">
    <citation type="submission" date="2019-12" db="EMBL/GenBank/DDBJ databases">
        <title>Genome sequencing and annotation of Brassica cretica.</title>
        <authorList>
            <person name="Studholme D.J."/>
            <person name="Sarris P.F."/>
        </authorList>
    </citation>
    <scope>NUCLEOTIDE SEQUENCE</scope>
    <source>
        <strain evidence="1">PFS-102/07</strain>
        <tissue evidence="1">Leaf</tissue>
    </source>
</reference>
<dbReference type="EMBL" id="QGKV02000759">
    <property type="protein sequence ID" value="KAF3567086.1"/>
    <property type="molecule type" value="Genomic_DNA"/>
</dbReference>
<gene>
    <name evidence="2" type="ORF">DY000_02017261</name>
    <name evidence="1" type="ORF">F2Q70_00005130</name>
</gene>
<sequence>MAEEVFSSFSYRPPSACFRGKGFQLHPGGITVYEAFFDSGFRGVVPALIVNLCGLFEIYPSQLNPPAWRILIAIQNLGDLEYLSFGLNEVLFSYHLVPLNGGEGRFHLPADCGRAPEE</sequence>
<organism evidence="1">
    <name type="scientific">Brassica cretica</name>
    <name type="common">Mustard</name>
    <dbReference type="NCBI Taxonomy" id="69181"/>
    <lineage>
        <taxon>Eukaryota</taxon>
        <taxon>Viridiplantae</taxon>
        <taxon>Streptophyta</taxon>
        <taxon>Embryophyta</taxon>
        <taxon>Tracheophyta</taxon>
        <taxon>Spermatophyta</taxon>
        <taxon>Magnoliopsida</taxon>
        <taxon>eudicotyledons</taxon>
        <taxon>Gunneridae</taxon>
        <taxon>Pentapetalae</taxon>
        <taxon>rosids</taxon>
        <taxon>malvids</taxon>
        <taxon>Brassicales</taxon>
        <taxon>Brassicaceae</taxon>
        <taxon>Brassiceae</taxon>
        <taxon>Brassica</taxon>
    </lineage>
</organism>
<reference evidence="2 3" key="3">
    <citation type="journal article" date="2020" name="BMC Genomics">
        <title>Intraspecific diversification of the crop wild relative Brassica cretica Lam. using demographic model selection.</title>
        <authorList>
            <person name="Kioukis A."/>
            <person name="Michalopoulou V.A."/>
            <person name="Briers L."/>
            <person name="Pirintsos S."/>
            <person name="Studholme D.J."/>
            <person name="Pavlidis P."/>
            <person name="Sarris P.F."/>
        </authorList>
    </citation>
    <scope>NUCLEOTIDE SEQUENCE [LARGE SCALE GENOMIC DNA]</scope>
    <source>
        <strain evidence="3">cv. PFS-1207/04</strain>
        <strain evidence="2">PFS-1207/04</strain>
    </source>
</reference>
<keyword evidence="3" id="KW-1185">Reference proteome</keyword>
<evidence type="ECO:0000313" key="1">
    <source>
        <dbReference type="EMBL" id="KAF2572382.1"/>
    </source>
</evidence>
<evidence type="ECO:0000313" key="2">
    <source>
        <dbReference type="EMBL" id="KAF3567086.1"/>
    </source>
</evidence>
<dbReference type="OrthoDB" id="1114289at2759"/>
<evidence type="ECO:0000313" key="3">
    <source>
        <dbReference type="Proteomes" id="UP000266723"/>
    </source>
</evidence>
<proteinExistence type="predicted"/>
<name>A0A8S9ISH7_BRACR</name>
<reference evidence="2" key="2">
    <citation type="submission" date="2019-12" db="EMBL/GenBank/DDBJ databases">
        <authorList>
            <person name="Studholme D.J."/>
            <person name="Sarris P."/>
        </authorList>
    </citation>
    <scope>NUCLEOTIDE SEQUENCE</scope>
    <source>
        <strain evidence="2">PFS-1207/04</strain>
        <tissue evidence="2">Leaf</tissue>
    </source>
</reference>
<accession>A0A8S9ISH7</accession>
<dbReference type="EMBL" id="QGKY02001015">
    <property type="protein sequence ID" value="KAF2572382.1"/>
    <property type="molecule type" value="Genomic_DNA"/>
</dbReference>
<dbReference type="PANTHER" id="PTHR31099">
    <property type="entry name" value="OS06G0165300 PROTEIN"/>
    <property type="match status" value="1"/>
</dbReference>
<protein>
    <submittedName>
        <fullName evidence="1">Uncharacterized protein</fullName>
    </submittedName>
</protein>
<dbReference type="PANTHER" id="PTHR31099:SF49">
    <property type="entry name" value="MYOSIN HEAVY CHAIN-LIKE PROTEIN"/>
    <property type="match status" value="1"/>
</dbReference>
<comment type="caution">
    <text evidence="1">The sequence shown here is derived from an EMBL/GenBank/DDBJ whole genome shotgun (WGS) entry which is preliminary data.</text>
</comment>